<evidence type="ECO:0000313" key="16">
    <source>
        <dbReference type="EMBL" id="KYO41166.1"/>
    </source>
</evidence>
<keyword evidence="17" id="KW-1185">Reference proteome</keyword>
<comment type="catalytic activity">
    <reaction evidence="10">
        <text>N-(9Z-octadecenoyl)-sphing-4-enine + H2O = sphing-4-enine + (9Z)-octadecenoate</text>
        <dbReference type="Rhea" id="RHEA:41299"/>
        <dbReference type="ChEBI" id="CHEBI:15377"/>
        <dbReference type="ChEBI" id="CHEBI:30823"/>
        <dbReference type="ChEBI" id="CHEBI:57756"/>
        <dbReference type="ChEBI" id="CHEBI:77996"/>
    </reaction>
    <physiologicalReaction direction="left-to-right" evidence="10">
        <dbReference type="Rhea" id="RHEA:41300"/>
    </physiologicalReaction>
</comment>
<keyword evidence="8 15" id="KW-1133">Transmembrane helix</keyword>
<dbReference type="GO" id="GO:0046872">
    <property type="term" value="F:metal ion binding"/>
    <property type="evidence" value="ECO:0007669"/>
    <property type="project" value="UniProtKB-KW"/>
</dbReference>
<comment type="caution">
    <text evidence="15">Lacks conserved residue(s) required for the propagation of feature annotation.</text>
</comment>
<reference evidence="16 17" key="1">
    <citation type="journal article" date="2012" name="Genome Biol.">
        <title>Sequencing three crocodilian genomes to illuminate the evolution of archosaurs and amniotes.</title>
        <authorList>
            <person name="St John J.A."/>
            <person name="Braun E.L."/>
            <person name="Isberg S.R."/>
            <person name="Miles L.G."/>
            <person name="Chong A.Y."/>
            <person name="Gongora J."/>
            <person name="Dalzell P."/>
            <person name="Moran C."/>
            <person name="Bed'hom B."/>
            <person name="Abzhanov A."/>
            <person name="Burgess S.C."/>
            <person name="Cooksey A.M."/>
            <person name="Castoe T.A."/>
            <person name="Crawford N.G."/>
            <person name="Densmore L.D."/>
            <person name="Drew J.C."/>
            <person name="Edwards S.V."/>
            <person name="Faircloth B.C."/>
            <person name="Fujita M.K."/>
            <person name="Greenwold M.J."/>
            <person name="Hoffmann F.G."/>
            <person name="Howard J.M."/>
            <person name="Iguchi T."/>
            <person name="Janes D.E."/>
            <person name="Khan S.Y."/>
            <person name="Kohno S."/>
            <person name="de Koning A.J."/>
            <person name="Lance S.L."/>
            <person name="McCarthy F.M."/>
            <person name="McCormack J.E."/>
            <person name="Merchant M.E."/>
            <person name="Peterson D.G."/>
            <person name="Pollock D.D."/>
            <person name="Pourmand N."/>
            <person name="Raney B.J."/>
            <person name="Roessler K.A."/>
            <person name="Sanford J.R."/>
            <person name="Sawyer R.H."/>
            <person name="Schmidt C.J."/>
            <person name="Triplett E.W."/>
            <person name="Tuberville T.D."/>
            <person name="Venegas-Anaya M."/>
            <person name="Howard J.T."/>
            <person name="Jarvis E.D."/>
            <person name="Guillette L.J.Jr."/>
            <person name="Glenn T.C."/>
            <person name="Green R.E."/>
            <person name="Ray D.A."/>
        </authorList>
    </citation>
    <scope>NUCLEOTIDE SEQUENCE [LARGE SCALE GENOMIC DNA]</scope>
    <source>
        <strain evidence="16">KSC_2009_1</strain>
    </source>
</reference>
<feature type="transmembrane region" description="Helical" evidence="15">
    <location>
        <begin position="83"/>
        <end position="102"/>
    </location>
</feature>
<dbReference type="UniPathway" id="UPA00222"/>
<feature type="binding site" evidence="13">
    <location>
        <position position="69"/>
    </location>
    <ligand>
        <name>Ca(2+)</name>
        <dbReference type="ChEBI" id="CHEBI:29108"/>
    </ligand>
</feature>
<dbReference type="GO" id="GO:0017040">
    <property type="term" value="F:N-acylsphingosine amidohydrolase activity"/>
    <property type="evidence" value="ECO:0007669"/>
    <property type="project" value="UniProtKB-EC"/>
</dbReference>
<comment type="similarity">
    <text evidence="4 15">Belongs to the alkaline ceramidase family.</text>
</comment>
<comment type="subcellular location">
    <subcellularLocation>
        <location evidence="1">Membrane</location>
        <topology evidence="1">Multi-pass membrane protein</topology>
    </subcellularLocation>
</comment>
<evidence type="ECO:0000256" key="3">
    <source>
        <dbReference type="ARBA" id="ARBA00004991"/>
    </source>
</evidence>
<evidence type="ECO:0000256" key="10">
    <source>
        <dbReference type="ARBA" id="ARBA00047401"/>
    </source>
</evidence>
<feature type="transmembrane region" description="Helical" evidence="15">
    <location>
        <begin position="262"/>
        <end position="285"/>
    </location>
</feature>
<feature type="binding site" evidence="13">
    <location>
        <position position="73"/>
    </location>
    <ligand>
        <name>Ca(2+)</name>
        <dbReference type="ChEBI" id="CHEBI:29108"/>
    </ligand>
</feature>
<feature type="binding site" evidence="13">
    <location>
        <position position="82"/>
    </location>
    <ligand>
        <name>Ca(2+)</name>
        <dbReference type="ChEBI" id="CHEBI:29108"/>
    </ligand>
</feature>
<feature type="transmembrane region" description="Helical" evidence="15">
    <location>
        <begin position="174"/>
        <end position="191"/>
    </location>
</feature>
<feature type="transmembrane region" description="Helical" evidence="15">
    <location>
        <begin position="114"/>
        <end position="133"/>
    </location>
</feature>
<evidence type="ECO:0000256" key="6">
    <source>
        <dbReference type="ARBA" id="ARBA00022801"/>
    </source>
</evidence>
<dbReference type="GO" id="GO:0016020">
    <property type="term" value="C:membrane"/>
    <property type="evidence" value="ECO:0007669"/>
    <property type="project" value="UniProtKB-SubCell"/>
</dbReference>
<protein>
    <recommendedName>
        <fullName evidence="15">Alkaline ceramidase</fullName>
        <ecNumber evidence="15">3.5.1.-</ecNumber>
    </recommendedName>
</protein>
<keyword evidence="13" id="KW-0106">Calcium</keyword>
<evidence type="ECO:0000256" key="4">
    <source>
        <dbReference type="ARBA" id="ARBA00009780"/>
    </source>
</evidence>
<evidence type="ECO:0000256" key="14">
    <source>
        <dbReference type="PIRSR" id="PIRSR608901-2"/>
    </source>
</evidence>
<evidence type="ECO:0000256" key="15">
    <source>
        <dbReference type="RuleBase" id="RU364079"/>
    </source>
</evidence>
<dbReference type="Proteomes" id="UP000050525">
    <property type="component" value="Unassembled WGS sequence"/>
</dbReference>
<keyword evidence="7" id="KW-0746">Sphingolipid metabolism</keyword>
<dbReference type="eggNOG" id="KOG2329">
    <property type="taxonomic scope" value="Eukaryota"/>
</dbReference>
<organism evidence="16 17">
    <name type="scientific">Alligator mississippiensis</name>
    <name type="common">American alligator</name>
    <dbReference type="NCBI Taxonomy" id="8496"/>
    <lineage>
        <taxon>Eukaryota</taxon>
        <taxon>Metazoa</taxon>
        <taxon>Chordata</taxon>
        <taxon>Craniata</taxon>
        <taxon>Vertebrata</taxon>
        <taxon>Euteleostomi</taxon>
        <taxon>Archelosauria</taxon>
        <taxon>Archosauria</taxon>
        <taxon>Crocodylia</taxon>
        <taxon>Alligatoridae</taxon>
        <taxon>Alligatorinae</taxon>
        <taxon>Alligator</taxon>
    </lineage>
</organism>
<comment type="function">
    <text evidence="15">Hydrolyzes the sphingolipid ceramide into sphingosine and free fatty acid.</text>
</comment>
<feature type="binding site" evidence="13">
    <location>
        <position position="68"/>
    </location>
    <ligand>
        <name>Ca(2+)</name>
        <dbReference type="ChEBI" id="CHEBI:29108"/>
    </ligand>
</feature>
<dbReference type="PANTHER" id="PTHR46139:SF2">
    <property type="entry name" value="ALKALINE CERAMIDASE 1"/>
    <property type="match status" value="1"/>
</dbReference>
<evidence type="ECO:0000256" key="9">
    <source>
        <dbReference type="ARBA" id="ARBA00023136"/>
    </source>
</evidence>
<comment type="catalytic activity">
    <reaction evidence="12">
        <text>an N-acylsphinganine + H2O = sphinganine + a fatty acid</text>
        <dbReference type="Rhea" id="RHEA:33551"/>
        <dbReference type="ChEBI" id="CHEBI:15377"/>
        <dbReference type="ChEBI" id="CHEBI:28868"/>
        <dbReference type="ChEBI" id="CHEBI:31488"/>
        <dbReference type="ChEBI" id="CHEBI:57817"/>
    </reaction>
    <physiologicalReaction direction="left-to-right" evidence="12">
        <dbReference type="Rhea" id="RHEA:33552"/>
    </physiologicalReaction>
</comment>
<evidence type="ECO:0000256" key="1">
    <source>
        <dbReference type="ARBA" id="ARBA00004141"/>
    </source>
</evidence>
<dbReference type="Pfam" id="PF05875">
    <property type="entry name" value="Ceramidase"/>
    <property type="match status" value="1"/>
</dbReference>
<evidence type="ECO:0000256" key="12">
    <source>
        <dbReference type="ARBA" id="ARBA00049511"/>
    </source>
</evidence>
<keyword evidence="9 15" id="KW-0472">Membrane</keyword>
<feature type="binding site" evidence="14">
    <location>
        <position position="132"/>
    </location>
    <ligand>
        <name>Zn(2+)</name>
        <dbReference type="ChEBI" id="CHEBI:29105"/>
        <note>catalytic</note>
    </ligand>
</feature>
<dbReference type="STRING" id="8496.A0A151NWB4"/>
<dbReference type="EMBL" id="AKHW03001665">
    <property type="protein sequence ID" value="KYO41166.1"/>
    <property type="molecule type" value="Genomic_DNA"/>
</dbReference>
<name>A0A151NWB4_ALLMI</name>
<accession>A0A151NWB4</accession>
<feature type="transmembrane region" description="Helical" evidence="15">
    <location>
        <begin position="227"/>
        <end position="247"/>
    </location>
</feature>
<dbReference type="GO" id="GO:0046514">
    <property type="term" value="P:ceramide catabolic process"/>
    <property type="evidence" value="ECO:0007669"/>
    <property type="project" value="TreeGrafter"/>
</dbReference>
<feature type="binding site" evidence="14">
    <location>
        <position position="264"/>
    </location>
    <ligand>
        <name>Zn(2+)</name>
        <dbReference type="ChEBI" id="CHEBI:29105"/>
        <note>catalytic</note>
    </ligand>
</feature>
<dbReference type="PANTHER" id="PTHR46139">
    <property type="entry name" value="ALKALINE CERAMIDASE"/>
    <property type="match status" value="1"/>
</dbReference>
<proteinExistence type="inferred from homology"/>
<gene>
    <name evidence="16" type="primary">ACER1</name>
    <name evidence="16" type="ORF">Y1Q_0011880</name>
</gene>
<comment type="pathway">
    <text evidence="3">Sphingolipid metabolism.</text>
</comment>
<evidence type="ECO:0000313" key="17">
    <source>
        <dbReference type="Proteomes" id="UP000050525"/>
    </source>
</evidence>
<dbReference type="InterPro" id="IPR008901">
    <property type="entry name" value="ACER"/>
</dbReference>
<evidence type="ECO:0000256" key="8">
    <source>
        <dbReference type="ARBA" id="ARBA00022989"/>
    </source>
</evidence>
<comment type="catalytic activity">
    <reaction evidence="11">
        <text>an N-acylsphing-4-enine + H2O = sphing-4-enine + a fatty acid</text>
        <dbReference type="Rhea" id="RHEA:20856"/>
        <dbReference type="ChEBI" id="CHEBI:15377"/>
        <dbReference type="ChEBI" id="CHEBI:28868"/>
        <dbReference type="ChEBI" id="CHEBI:52639"/>
        <dbReference type="ChEBI" id="CHEBI:57756"/>
        <dbReference type="EC" id="3.5.1.23"/>
    </reaction>
    <physiologicalReaction direction="left-to-right" evidence="11">
        <dbReference type="Rhea" id="RHEA:20857"/>
    </physiologicalReaction>
</comment>
<keyword evidence="14" id="KW-0862">Zinc</keyword>
<keyword evidence="15" id="KW-0443">Lipid metabolism</keyword>
<dbReference type="GO" id="GO:0005783">
    <property type="term" value="C:endoplasmic reticulum"/>
    <property type="evidence" value="ECO:0007669"/>
    <property type="project" value="TreeGrafter"/>
</dbReference>
<feature type="binding site" evidence="14">
    <location>
        <position position="260"/>
    </location>
    <ligand>
        <name>Zn(2+)</name>
        <dbReference type="ChEBI" id="CHEBI:29105"/>
        <note>catalytic</note>
    </ligand>
</feature>
<feature type="transmembrane region" description="Helical" evidence="15">
    <location>
        <begin position="197"/>
        <end position="215"/>
    </location>
</feature>
<feature type="binding site" evidence="13">
    <location>
        <position position="71"/>
    </location>
    <ligand>
        <name>Ca(2+)</name>
        <dbReference type="ChEBI" id="CHEBI:29108"/>
    </ligand>
</feature>
<dbReference type="GO" id="GO:0046512">
    <property type="term" value="P:sphingosine biosynthetic process"/>
    <property type="evidence" value="ECO:0007669"/>
    <property type="project" value="UniProtKB-ARBA"/>
</dbReference>
<dbReference type="EC" id="3.5.1.-" evidence="15"/>
<evidence type="ECO:0000256" key="11">
    <source>
        <dbReference type="ARBA" id="ARBA00048323"/>
    </source>
</evidence>
<evidence type="ECO:0000256" key="5">
    <source>
        <dbReference type="ARBA" id="ARBA00022692"/>
    </source>
</evidence>
<sequence length="318" mass="37520">MQEWWEGIPHFQAQRARAVAGDHVGLYSGLGIQTRACYSVRKQPWVERGSTDSPGMPSIFSYLSAEVDWCEGNFEHSRSIAEYYNTISNVSFFIISPVLLYLNNQYVQEHRKPVYYLSGMLLLVGIFSVYFHMTLSYVGQLLDELSILWTLAISYTFWFPKNRFPKFIKNRTQFRWLVAIITAVITLLSFIKPSVNAYLLNSFAFYLLYMIWSFLRKCEDGRVHRLAAAMVVWWALAIGCWITDKWFCGFCQRINFCYFHSFWHILIAISLLYCCPLFIYFYVLYEMPSFQPQIQYWPCDSWVVALPYLALRKTHKQC</sequence>
<evidence type="ECO:0000256" key="13">
    <source>
        <dbReference type="PIRSR" id="PIRSR608901-1"/>
    </source>
</evidence>
<keyword evidence="13" id="KW-0479">Metal-binding</keyword>
<evidence type="ECO:0000256" key="2">
    <source>
        <dbReference type="ARBA" id="ARBA00004760"/>
    </source>
</evidence>
<keyword evidence="5 15" id="KW-0812">Transmembrane</keyword>
<comment type="caution">
    <text evidence="16">The sequence shown here is derived from an EMBL/GenBank/DDBJ whole genome shotgun (WGS) entry which is preliminary data.</text>
</comment>
<keyword evidence="6 15" id="KW-0378">Hydrolase</keyword>
<comment type="cofactor">
    <cofactor evidence="14">
        <name>Zn(2+)</name>
        <dbReference type="ChEBI" id="CHEBI:29105"/>
    </cofactor>
</comment>
<evidence type="ECO:0000256" key="7">
    <source>
        <dbReference type="ARBA" id="ARBA00022919"/>
    </source>
</evidence>
<dbReference type="AlphaFoldDB" id="A0A151NWB4"/>
<comment type="pathway">
    <text evidence="2">Lipid metabolism; sphingolipid metabolism.</text>
</comment>